<sequence>MKPVWVLGNGQLGNMLQQAAAPLAISVTPCGFDDTPPQLPDNAVISAEIEQWPDTPLTRALSQHPGFVNPHTFPRLADRQTQKQLIDSLQLATSPWQALDTPHDWPALFARLGDTVMVKRRTGGYDGRGQWRIHAQNIDSFPTEMYGACIVEQMIPFESEVSLVGARSRDGQCVFYPLTRNLHQDGILRASVARPEHTPAHLQRQAEQMLGSLMHELEYVGVMAMECFVLGDQLLINELAPRVHNSGHWTQAGASASQFELHIRALQDLPLPTPVVSAPAVMINLIGTALNTDWLSVPLARLHWYGKEVRTGRKLGHINLTHPEPQQLCAALQALQPLLPAEYQSGLAWAQQQLR</sequence>
<evidence type="ECO:0000256" key="2">
    <source>
        <dbReference type="ARBA" id="ARBA00022755"/>
    </source>
</evidence>
<gene>
    <name evidence="4 5 7" type="primary">purK</name>
    <name evidence="7" type="ORF">J2R62_01175</name>
</gene>
<comment type="function">
    <text evidence="5">Catalyzes the ATP-dependent conversion of 5-aminoimidazole ribonucleotide (AIR) and HCO(3)- to N5-carboxyaminoimidazole ribonucleotide (N5-CAIR).</text>
</comment>
<dbReference type="GO" id="GO:0046872">
    <property type="term" value="F:metal ion binding"/>
    <property type="evidence" value="ECO:0007669"/>
    <property type="project" value="InterPro"/>
</dbReference>
<dbReference type="InterPro" id="IPR040686">
    <property type="entry name" value="PurK_C"/>
</dbReference>
<dbReference type="InterPro" id="IPR003135">
    <property type="entry name" value="ATP-grasp_carboxylate-amine"/>
</dbReference>
<dbReference type="InterPro" id="IPR016185">
    <property type="entry name" value="PreATP-grasp_dom_sf"/>
</dbReference>
<dbReference type="SUPFAM" id="SSF51246">
    <property type="entry name" value="Rudiment single hybrid motif"/>
    <property type="match status" value="1"/>
</dbReference>
<protein>
    <recommendedName>
        <fullName evidence="4 5">N5-carboxyaminoimidazole ribonucleotide synthase</fullName>
        <shortName evidence="4 5">N5-CAIR synthase</shortName>
        <ecNumber evidence="4 5">6.3.4.18</ecNumber>
    </recommendedName>
    <alternativeName>
        <fullName evidence="4 5">5-(carboxyamino)imidazole ribonucleotide synthetase</fullName>
    </alternativeName>
</protein>
<feature type="binding site" evidence="4">
    <location>
        <begin position="152"/>
        <end position="155"/>
    </location>
    <ligand>
        <name>ATP</name>
        <dbReference type="ChEBI" id="CHEBI:30616"/>
    </ligand>
</feature>
<evidence type="ECO:0000256" key="4">
    <source>
        <dbReference type="HAMAP-Rule" id="MF_01928"/>
    </source>
</evidence>
<comment type="function">
    <text evidence="4">Catalyzes the ATP-dependent conversion of 5-aminoimidazole ribonucleotide (AIR) and HCO(3)(-) to N5-carboxyaminoimidazole ribonucleotide (N5-CAIR).</text>
</comment>
<dbReference type="EMBL" id="JAFNAA010000001">
    <property type="protein sequence ID" value="MBO1106846.1"/>
    <property type="molecule type" value="Genomic_DNA"/>
</dbReference>
<dbReference type="PANTHER" id="PTHR11609">
    <property type="entry name" value="PURINE BIOSYNTHESIS PROTEIN 6/7, PUR6/7"/>
    <property type="match status" value="1"/>
</dbReference>
<comment type="pathway">
    <text evidence="4 5">Purine metabolism; IMP biosynthesis via de novo pathway; 5-amino-1-(5-phospho-D-ribosyl)imidazole-4-carboxylate from 5-amino-1-(5-phospho-D-ribosyl)imidazole (N5-CAIR route): step 1/2.</text>
</comment>
<feature type="binding site" evidence="4">
    <location>
        <position position="119"/>
    </location>
    <ligand>
        <name>ATP</name>
        <dbReference type="ChEBI" id="CHEBI:30616"/>
    </ligand>
</feature>
<dbReference type="InterPro" id="IPR011054">
    <property type="entry name" value="Rudment_hybrid_motif"/>
</dbReference>
<evidence type="ECO:0000259" key="6">
    <source>
        <dbReference type="PROSITE" id="PS50975"/>
    </source>
</evidence>
<proteinExistence type="inferred from homology"/>
<dbReference type="Gene3D" id="3.40.50.20">
    <property type="match status" value="1"/>
</dbReference>
<dbReference type="GO" id="GO:0005829">
    <property type="term" value="C:cytosol"/>
    <property type="evidence" value="ECO:0007669"/>
    <property type="project" value="TreeGrafter"/>
</dbReference>
<dbReference type="Pfam" id="PF02222">
    <property type="entry name" value="ATP-grasp"/>
    <property type="match status" value="1"/>
</dbReference>
<dbReference type="InterPro" id="IPR013815">
    <property type="entry name" value="ATP_grasp_subdomain_1"/>
</dbReference>
<keyword evidence="4 5" id="KW-0436">Ligase</keyword>
<dbReference type="RefSeq" id="WP_207541466.1">
    <property type="nucleotide sequence ID" value="NZ_JAFNAA010000001.1"/>
</dbReference>
<feature type="binding site" evidence="4">
    <location>
        <position position="79"/>
    </location>
    <ligand>
        <name>ATP</name>
        <dbReference type="ChEBI" id="CHEBI:30616"/>
    </ligand>
</feature>
<reference evidence="7" key="1">
    <citation type="submission" date="2021-03" db="EMBL/GenBank/DDBJ databases">
        <title>Plesiomonas shigelloides zfcc0051, isolated from zebrafish feces.</title>
        <authorList>
            <person name="Vanderhoek Z."/>
            <person name="Gaulke C."/>
        </authorList>
    </citation>
    <scope>NUCLEOTIDE SEQUENCE</scope>
    <source>
        <strain evidence="7">Zfcc0051</strain>
    </source>
</reference>
<dbReference type="NCBIfam" id="NF004678">
    <property type="entry name" value="PRK06019.1-4"/>
    <property type="match status" value="1"/>
</dbReference>
<keyword evidence="2 4" id="KW-0658">Purine biosynthesis</keyword>
<dbReference type="GO" id="GO:0006189">
    <property type="term" value="P:'de novo' IMP biosynthetic process"/>
    <property type="evidence" value="ECO:0007669"/>
    <property type="project" value="UniProtKB-UniRule"/>
</dbReference>
<feature type="binding site" evidence="4">
    <location>
        <begin position="124"/>
        <end position="130"/>
    </location>
    <ligand>
        <name>ATP</name>
        <dbReference type="ChEBI" id="CHEBI:30616"/>
    </ligand>
</feature>
<comment type="similarity">
    <text evidence="4 5">Belongs to the PurK/PurT family.</text>
</comment>
<dbReference type="GO" id="GO:0005524">
    <property type="term" value="F:ATP binding"/>
    <property type="evidence" value="ECO:0007669"/>
    <property type="project" value="UniProtKB-UniRule"/>
</dbReference>
<feature type="binding site" evidence="4">
    <location>
        <begin position="237"/>
        <end position="238"/>
    </location>
    <ligand>
        <name>ATP</name>
        <dbReference type="ChEBI" id="CHEBI:30616"/>
    </ligand>
</feature>
<dbReference type="InterPro" id="IPR005875">
    <property type="entry name" value="PurK"/>
</dbReference>
<evidence type="ECO:0000256" key="3">
    <source>
        <dbReference type="ARBA" id="ARBA00022840"/>
    </source>
</evidence>
<dbReference type="Proteomes" id="UP000664658">
    <property type="component" value="Unassembled WGS sequence"/>
</dbReference>
<dbReference type="HAMAP" id="MF_01928">
    <property type="entry name" value="PurK"/>
    <property type="match status" value="1"/>
</dbReference>
<evidence type="ECO:0000313" key="7">
    <source>
        <dbReference type="EMBL" id="MBO1106846.1"/>
    </source>
</evidence>
<evidence type="ECO:0000256" key="5">
    <source>
        <dbReference type="RuleBase" id="RU361200"/>
    </source>
</evidence>
<comment type="catalytic activity">
    <reaction evidence="4 5">
        <text>5-amino-1-(5-phospho-beta-D-ribosyl)imidazole + hydrogencarbonate + ATP = 5-carboxyamino-1-(5-phospho-D-ribosyl)imidazole + ADP + phosphate + 2 H(+)</text>
        <dbReference type="Rhea" id="RHEA:19317"/>
        <dbReference type="ChEBI" id="CHEBI:15378"/>
        <dbReference type="ChEBI" id="CHEBI:17544"/>
        <dbReference type="ChEBI" id="CHEBI:30616"/>
        <dbReference type="ChEBI" id="CHEBI:43474"/>
        <dbReference type="ChEBI" id="CHEBI:58730"/>
        <dbReference type="ChEBI" id="CHEBI:137981"/>
        <dbReference type="ChEBI" id="CHEBI:456216"/>
        <dbReference type="EC" id="6.3.4.18"/>
    </reaction>
</comment>
<keyword evidence="3 4" id="KW-0067">ATP-binding</keyword>
<dbReference type="InterPro" id="IPR011761">
    <property type="entry name" value="ATP-grasp"/>
</dbReference>
<feature type="binding site" evidence="4">
    <location>
        <position position="160"/>
    </location>
    <ligand>
        <name>ATP</name>
        <dbReference type="ChEBI" id="CHEBI:30616"/>
    </ligand>
</feature>
<accession>A0A8I1W4F5</accession>
<keyword evidence="1 4" id="KW-0547">Nucleotide-binding</keyword>
<dbReference type="GO" id="GO:0034028">
    <property type="term" value="F:5-(carboxyamino)imidazole ribonucleotide synthase activity"/>
    <property type="evidence" value="ECO:0007669"/>
    <property type="project" value="UniProtKB-UniRule"/>
</dbReference>
<dbReference type="SUPFAM" id="SSF56059">
    <property type="entry name" value="Glutathione synthetase ATP-binding domain-like"/>
    <property type="match status" value="1"/>
</dbReference>
<dbReference type="Pfam" id="PF17769">
    <property type="entry name" value="PurK_C"/>
    <property type="match status" value="1"/>
</dbReference>
<dbReference type="EC" id="6.3.4.18" evidence="4 5"/>
<comment type="subunit">
    <text evidence="4 5">Homodimer.</text>
</comment>
<dbReference type="AlphaFoldDB" id="A0A8I1W4F5"/>
<comment type="caution">
    <text evidence="7">The sequence shown here is derived from an EMBL/GenBank/DDBJ whole genome shotgun (WGS) entry which is preliminary data.</text>
</comment>
<evidence type="ECO:0000313" key="8">
    <source>
        <dbReference type="Proteomes" id="UP000664658"/>
    </source>
</evidence>
<evidence type="ECO:0000256" key="1">
    <source>
        <dbReference type="ARBA" id="ARBA00022741"/>
    </source>
</evidence>
<dbReference type="Gene3D" id="3.30.470.20">
    <property type="entry name" value="ATP-grasp fold, B domain"/>
    <property type="match status" value="1"/>
</dbReference>
<dbReference type="NCBIfam" id="TIGR01161">
    <property type="entry name" value="purK"/>
    <property type="match status" value="1"/>
</dbReference>
<organism evidence="7 8">
    <name type="scientific">Plesiomonas shigelloides</name>
    <name type="common">Aeromonas shigelloides</name>
    <dbReference type="NCBI Taxonomy" id="703"/>
    <lineage>
        <taxon>Bacteria</taxon>
        <taxon>Pseudomonadati</taxon>
        <taxon>Pseudomonadota</taxon>
        <taxon>Gammaproteobacteria</taxon>
        <taxon>Enterobacterales</taxon>
        <taxon>Enterobacteriaceae</taxon>
        <taxon>Plesiomonas</taxon>
    </lineage>
</organism>
<feature type="domain" description="ATP-grasp" evidence="6">
    <location>
        <begin position="83"/>
        <end position="267"/>
    </location>
</feature>
<feature type="binding site" evidence="4">
    <location>
        <position position="183"/>
    </location>
    <ligand>
        <name>ATP</name>
        <dbReference type="ChEBI" id="CHEBI:30616"/>
    </ligand>
</feature>
<dbReference type="UniPathway" id="UPA00074">
    <property type="reaction ID" value="UER00942"/>
</dbReference>
<dbReference type="GO" id="GO:0004638">
    <property type="term" value="F:phosphoribosylaminoimidazole carboxylase activity"/>
    <property type="evidence" value="ECO:0007669"/>
    <property type="project" value="InterPro"/>
</dbReference>
<dbReference type="Gene3D" id="3.30.1490.20">
    <property type="entry name" value="ATP-grasp fold, A domain"/>
    <property type="match status" value="1"/>
</dbReference>
<dbReference type="PROSITE" id="PS50975">
    <property type="entry name" value="ATP_GRASP"/>
    <property type="match status" value="1"/>
</dbReference>
<dbReference type="PANTHER" id="PTHR11609:SF5">
    <property type="entry name" value="PHOSPHORIBOSYLAMINOIMIDAZOLE CARBOXYLASE"/>
    <property type="match status" value="1"/>
</dbReference>
<name>A0A8I1W4F5_PLESH</name>
<dbReference type="SUPFAM" id="SSF52440">
    <property type="entry name" value="PreATP-grasp domain"/>
    <property type="match status" value="1"/>
</dbReference>